<evidence type="ECO:0000256" key="9">
    <source>
        <dbReference type="ARBA" id="ARBA00023136"/>
    </source>
</evidence>
<evidence type="ECO:0000256" key="4">
    <source>
        <dbReference type="ARBA" id="ARBA00022692"/>
    </source>
</evidence>
<keyword evidence="6" id="KW-0862">Zinc</keyword>
<evidence type="ECO:0000256" key="8">
    <source>
        <dbReference type="ARBA" id="ARBA00023018"/>
    </source>
</evidence>
<dbReference type="InterPro" id="IPR026765">
    <property type="entry name" value="Tmem163"/>
</dbReference>
<dbReference type="PANTHER" id="PTHR31937">
    <property type="entry name" value="TRANSMEMBRANE PROTEIN 163"/>
    <property type="match status" value="1"/>
</dbReference>
<evidence type="ECO:0000256" key="3">
    <source>
        <dbReference type="ARBA" id="ARBA00008731"/>
    </source>
</evidence>
<dbReference type="GO" id="GO:0016020">
    <property type="term" value="C:membrane"/>
    <property type="evidence" value="ECO:0007669"/>
    <property type="project" value="InterPro"/>
</dbReference>
<proteinExistence type="inferred from homology"/>
<evidence type="ECO:0000256" key="11">
    <source>
        <dbReference type="SAM" id="Phobius"/>
    </source>
</evidence>
<keyword evidence="5" id="KW-0967">Endosome</keyword>
<evidence type="ECO:0000256" key="7">
    <source>
        <dbReference type="ARBA" id="ARBA00022989"/>
    </source>
</evidence>
<evidence type="ECO:0000313" key="13">
    <source>
        <dbReference type="EMBL" id="SMC50182.1"/>
    </source>
</evidence>
<feature type="transmembrane region" description="Helical" evidence="11">
    <location>
        <begin position="47"/>
        <end position="67"/>
    </location>
</feature>
<evidence type="ECO:0000256" key="1">
    <source>
        <dbReference type="ARBA" id="ARBA00004146"/>
    </source>
</evidence>
<feature type="transmembrane region" description="Helical" evidence="11">
    <location>
        <begin position="172"/>
        <end position="196"/>
    </location>
</feature>
<keyword evidence="10" id="KW-0968">Cytoplasmic vesicle</keyword>
<dbReference type="AlphaFoldDB" id="A0A1W1ZPP1"/>
<protein>
    <submittedName>
        <fullName evidence="13">Cation efflux family protein</fullName>
    </submittedName>
</protein>
<sequence length="226" mass="24153">MKQPKALPDVRGDAARKALVLQYITIGYNVVEGAIAVGAGLAAASVALVGFGVDSGIEFVAALLIAVRLRTAIRTGAVDERKEFRALRFVALTFFALGAFVLFESIREVVVQAKPEKSLVGIILTGISVVTLSFVAAAKRRNGLAMNSRLIVADAAETRLCVWLSVTTFLGLVAYAVLGWTWLDAVAGLVIALFAINQGRRAWGGELTCDLSRHRRHIAGTRFNGD</sequence>
<evidence type="ECO:0000259" key="12">
    <source>
        <dbReference type="Pfam" id="PF01545"/>
    </source>
</evidence>
<accession>A0A1W1ZPP1</accession>
<dbReference type="OrthoDB" id="9805136at2"/>
<dbReference type="InterPro" id="IPR027469">
    <property type="entry name" value="Cation_efflux_TMD_sf"/>
</dbReference>
<comment type="similarity">
    <text evidence="3">Belongs to the TMEM163 family.</text>
</comment>
<evidence type="ECO:0000256" key="5">
    <source>
        <dbReference type="ARBA" id="ARBA00022753"/>
    </source>
</evidence>
<dbReference type="PANTHER" id="PTHR31937:SF2">
    <property type="entry name" value="TRANSMEMBRANE PROTEIN 163"/>
    <property type="match status" value="1"/>
</dbReference>
<gene>
    <name evidence="13" type="ORF">SAMN05660733_00146</name>
</gene>
<evidence type="ECO:0000256" key="2">
    <source>
        <dbReference type="ARBA" id="ARBA00004644"/>
    </source>
</evidence>
<dbReference type="eggNOG" id="COG0053">
    <property type="taxonomic scope" value="Bacteria"/>
</dbReference>
<dbReference type="SUPFAM" id="SSF161111">
    <property type="entry name" value="Cation efflux protein transmembrane domain-like"/>
    <property type="match status" value="1"/>
</dbReference>
<reference evidence="14" key="1">
    <citation type="submission" date="2017-04" db="EMBL/GenBank/DDBJ databases">
        <authorList>
            <person name="Varghese N."/>
            <person name="Submissions S."/>
        </authorList>
    </citation>
    <scope>NUCLEOTIDE SEQUENCE [LARGE SCALE GENOMIC DNA]</scope>
    <source>
        <strain evidence="14">DSM 44073</strain>
    </source>
</reference>
<keyword evidence="14" id="KW-1185">Reference proteome</keyword>
<dbReference type="Gene3D" id="1.20.1510.10">
    <property type="entry name" value="Cation efflux protein transmembrane domain"/>
    <property type="match status" value="1"/>
</dbReference>
<evidence type="ECO:0000256" key="10">
    <source>
        <dbReference type="ARBA" id="ARBA00023329"/>
    </source>
</evidence>
<keyword evidence="7 11" id="KW-1133">Transmembrane helix</keyword>
<feature type="domain" description="Cation efflux protein transmembrane" evidence="12">
    <location>
        <begin position="33"/>
        <end position="199"/>
    </location>
</feature>
<evidence type="ECO:0000313" key="14">
    <source>
        <dbReference type="Proteomes" id="UP000192840"/>
    </source>
</evidence>
<keyword evidence="9 11" id="KW-0472">Membrane</keyword>
<dbReference type="GO" id="GO:0008324">
    <property type="term" value="F:monoatomic cation transmembrane transporter activity"/>
    <property type="evidence" value="ECO:0007669"/>
    <property type="project" value="InterPro"/>
</dbReference>
<feature type="transmembrane region" description="Helical" evidence="11">
    <location>
        <begin position="118"/>
        <end position="138"/>
    </location>
</feature>
<dbReference type="GO" id="GO:0031410">
    <property type="term" value="C:cytoplasmic vesicle"/>
    <property type="evidence" value="ECO:0007669"/>
    <property type="project" value="UniProtKB-KW"/>
</dbReference>
<keyword evidence="8" id="KW-0770">Synapse</keyword>
<dbReference type="RefSeq" id="WP_051768740.1">
    <property type="nucleotide sequence ID" value="NZ_FWYC01000003.1"/>
</dbReference>
<evidence type="ECO:0000256" key="6">
    <source>
        <dbReference type="ARBA" id="ARBA00022833"/>
    </source>
</evidence>
<keyword evidence="4 11" id="KW-0812">Transmembrane</keyword>
<feature type="transmembrane region" description="Helical" evidence="11">
    <location>
        <begin position="87"/>
        <end position="106"/>
    </location>
</feature>
<name>A0A1W1ZPP1_9PSEU</name>
<dbReference type="Pfam" id="PF01545">
    <property type="entry name" value="Cation_efflux"/>
    <property type="match status" value="1"/>
</dbReference>
<dbReference type="InterPro" id="IPR058533">
    <property type="entry name" value="Cation_efflux_TM"/>
</dbReference>
<comment type="subcellular location">
    <subcellularLocation>
        <location evidence="2">Cytoplasmic vesicle</location>
        <location evidence="2">Secretory vesicle</location>
        <location evidence="2">Synaptic vesicle membrane</location>
        <topology evidence="2">Multi-pass membrane protein</topology>
    </subcellularLocation>
    <subcellularLocation>
        <location evidence="1">Early endosome membrane</location>
    </subcellularLocation>
</comment>
<dbReference type="EMBL" id="FWYC01000003">
    <property type="protein sequence ID" value="SMC50182.1"/>
    <property type="molecule type" value="Genomic_DNA"/>
</dbReference>
<feature type="transmembrane region" description="Helical" evidence="11">
    <location>
        <begin position="20"/>
        <end position="41"/>
    </location>
</feature>
<organism evidence="13 14">
    <name type="scientific">Lentzea albidocapillata</name>
    <dbReference type="NCBI Taxonomy" id="40571"/>
    <lineage>
        <taxon>Bacteria</taxon>
        <taxon>Bacillati</taxon>
        <taxon>Actinomycetota</taxon>
        <taxon>Actinomycetes</taxon>
        <taxon>Pseudonocardiales</taxon>
        <taxon>Pseudonocardiaceae</taxon>
        <taxon>Lentzea</taxon>
    </lineage>
</organism>
<dbReference type="Proteomes" id="UP000192840">
    <property type="component" value="Unassembled WGS sequence"/>
</dbReference>
<dbReference type="STRING" id="40571.SAMN05660733_00146"/>